<evidence type="ECO:0000313" key="3">
    <source>
        <dbReference type="Proteomes" id="UP001345827"/>
    </source>
</evidence>
<protein>
    <submittedName>
        <fullName evidence="2">Uncharacterized protein</fullName>
    </submittedName>
</protein>
<organism evidence="2 3">
    <name type="scientific">Vermiconidia calcicola</name>
    <dbReference type="NCBI Taxonomy" id="1690605"/>
    <lineage>
        <taxon>Eukaryota</taxon>
        <taxon>Fungi</taxon>
        <taxon>Dikarya</taxon>
        <taxon>Ascomycota</taxon>
        <taxon>Pezizomycotina</taxon>
        <taxon>Dothideomycetes</taxon>
        <taxon>Dothideomycetidae</taxon>
        <taxon>Mycosphaerellales</taxon>
        <taxon>Extremaceae</taxon>
        <taxon>Vermiconidia</taxon>
    </lineage>
</organism>
<dbReference type="EMBL" id="JAXLQG010000010">
    <property type="protein sequence ID" value="KAK5535289.1"/>
    <property type="molecule type" value="Genomic_DNA"/>
</dbReference>
<dbReference type="AlphaFoldDB" id="A0AAV9Q6W9"/>
<sequence length="325" mass="38262">MSLQEELVKRAKRVGKINLYADKYYQHRERIMQFMGTFIAYTDRAKATLIGHSICLPERQNGKLLVESSSPLTDPPDILRDVVYQPKEMARDNMPIFMQIQGSLAMFKVAEDLVYILNHVDAGVALRIQQMLLMDIQPPPTTSREPFPEGNRFKRRKWDLWHQKMNPKMDCDERKTAYQEYLVRAAEAYQTGIAILSRQLSRRLKEKLPSFEKEGLMMDQTAENVSDAQEQKALQEDFLRLFMDDMTDPMKREKGEELKQVLLRRRLRPIKAQVRDLIGWVESMEPDRQATEQDRQTTEQDRQTTEQDRQTTEQDRQTTEQGHYC</sequence>
<evidence type="ECO:0000313" key="2">
    <source>
        <dbReference type="EMBL" id="KAK5535289.1"/>
    </source>
</evidence>
<feature type="compositionally biased region" description="Basic and acidic residues" evidence="1">
    <location>
        <begin position="285"/>
        <end position="318"/>
    </location>
</feature>
<proteinExistence type="predicted"/>
<keyword evidence="3" id="KW-1185">Reference proteome</keyword>
<accession>A0AAV9Q6W9</accession>
<name>A0AAV9Q6W9_9PEZI</name>
<feature type="region of interest" description="Disordered" evidence="1">
    <location>
        <begin position="285"/>
        <end position="325"/>
    </location>
</feature>
<comment type="caution">
    <text evidence="2">The sequence shown here is derived from an EMBL/GenBank/DDBJ whole genome shotgun (WGS) entry which is preliminary data.</text>
</comment>
<reference evidence="2 3" key="1">
    <citation type="submission" date="2023-06" db="EMBL/GenBank/DDBJ databases">
        <title>Black Yeasts Isolated from many extreme environments.</title>
        <authorList>
            <person name="Coleine C."/>
            <person name="Stajich J.E."/>
            <person name="Selbmann L."/>
        </authorList>
    </citation>
    <scope>NUCLEOTIDE SEQUENCE [LARGE SCALE GENOMIC DNA]</scope>
    <source>
        <strain evidence="2 3">CCFEE 5887</strain>
    </source>
</reference>
<dbReference type="Proteomes" id="UP001345827">
    <property type="component" value="Unassembled WGS sequence"/>
</dbReference>
<gene>
    <name evidence="2" type="ORF">LTR25_006297</name>
</gene>
<evidence type="ECO:0000256" key="1">
    <source>
        <dbReference type="SAM" id="MobiDB-lite"/>
    </source>
</evidence>